<evidence type="ECO:0000256" key="3">
    <source>
        <dbReference type="ARBA" id="ARBA00022636"/>
    </source>
</evidence>
<dbReference type="InterPro" id="IPR052155">
    <property type="entry name" value="Biofilm_reg_signaling"/>
</dbReference>
<dbReference type="InterPro" id="IPR029787">
    <property type="entry name" value="Nucleotide_cyclase"/>
</dbReference>
<dbReference type="STRING" id="377629.TERTU_0614"/>
<dbReference type="KEGG" id="ttu:TERTU_0614"/>
<dbReference type="FunFam" id="3.20.20.450:FF:000001">
    <property type="entry name" value="Cyclic di-GMP phosphodiesterase yahA"/>
    <property type="match status" value="1"/>
</dbReference>
<feature type="domain" description="EAL" evidence="5">
    <location>
        <begin position="335"/>
        <end position="589"/>
    </location>
</feature>
<dbReference type="NCBIfam" id="TIGR00254">
    <property type="entry name" value="GGDEF"/>
    <property type="match status" value="1"/>
</dbReference>
<dbReference type="Gene3D" id="3.30.70.270">
    <property type="match status" value="1"/>
</dbReference>
<feature type="domain" description="GGDEF" evidence="6">
    <location>
        <begin position="193"/>
        <end position="326"/>
    </location>
</feature>
<dbReference type="AlphaFoldDB" id="C5BNP4"/>
<comment type="catalytic activity">
    <reaction evidence="4">
        <text>3',3'-c-di-GMP + H2O = 5'-phosphoguanylyl(3'-&gt;5')guanosine + H(+)</text>
        <dbReference type="Rhea" id="RHEA:24902"/>
        <dbReference type="ChEBI" id="CHEBI:15377"/>
        <dbReference type="ChEBI" id="CHEBI:15378"/>
        <dbReference type="ChEBI" id="CHEBI:58754"/>
        <dbReference type="ChEBI" id="CHEBI:58805"/>
        <dbReference type="EC" id="3.1.4.52"/>
    </reaction>
    <physiologicalReaction direction="left-to-right" evidence="4">
        <dbReference type="Rhea" id="RHEA:24903"/>
    </physiologicalReaction>
</comment>
<dbReference type="InterPro" id="IPR043128">
    <property type="entry name" value="Rev_trsase/Diguanyl_cyclase"/>
</dbReference>
<accession>C5BNP4</accession>
<name>C5BNP4_TERTT</name>
<dbReference type="Proteomes" id="UP000009080">
    <property type="component" value="Chromosome"/>
</dbReference>
<dbReference type="CDD" id="cd01949">
    <property type="entry name" value="GGDEF"/>
    <property type="match status" value="1"/>
</dbReference>
<dbReference type="InterPro" id="IPR000160">
    <property type="entry name" value="GGDEF_dom"/>
</dbReference>
<dbReference type="Pfam" id="PF00990">
    <property type="entry name" value="GGDEF"/>
    <property type="match status" value="1"/>
</dbReference>
<keyword evidence="8" id="KW-1185">Reference proteome</keyword>
<dbReference type="EC" id="3.1.4.52" evidence="2"/>
<comment type="cofactor">
    <cofactor evidence="1">
        <name>Mg(2+)</name>
        <dbReference type="ChEBI" id="CHEBI:18420"/>
    </cofactor>
</comment>
<evidence type="ECO:0000256" key="4">
    <source>
        <dbReference type="ARBA" id="ARBA00051114"/>
    </source>
</evidence>
<dbReference type="eggNOG" id="COG5001">
    <property type="taxonomic scope" value="Bacteria"/>
</dbReference>
<gene>
    <name evidence="7" type="ordered locus">TERTU_0614</name>
</gene>
<dbReference type="PANTHER" id="PTHR44757">
    <property type="entry name" value="DIGUANYLATE CYCLASE DGCP"/>
    <property type="match status" value="1"/>
</dbReference>
<dbReference type="EMBL" id="CP001614">
    <property type="protein sequence ID" value="ACR14473.1"/>
    <property type="molecule type" value="Genomic_DNA"/>
</dbReference>
<dbReference type="PANTHER" id="PTHR44757:SF2">
    <property type="entry name" value="BIOFILM ARCHITECTURE MAINTENANCE PROTEIN MBAA"/>
    <property type="match status" value="1"/>
</dbReference>
<dbReference type="PROSITE" id="PS50883">
    <property type="entry name" value="EAL"/>
    <property type="match status" value="1"/>
</dbReference>
<dbReference type="SUPFAM" id="SSF141868">
    <property type="entry name" value="EAL domain-like"/>
    <property type="match status" value="1"/>
</dbReference>
<dbReference type="SMART" id="SM00052">
    <property type="entry name" value="EAL"/>
    <property type="match status" value="1"/>
</dbReference>
<evidence type="ECO:0000259" key="5">
    <source>
        <dbReference type="PROSITE" id="PS50883"/>
    </source>
</evidence>
<dbReference type="SMART" id="SM00267">
    <property type="entry name" value="GGDEF"/>
    <property type="match status" value="1"/>
</dbReference>
<dbReference type="Pfam" id="PF00563">
    <property type="entry name" value="EAL"/>
    <property type="match status" value="1"/>
</dbReference>
<organism evidence="7 8">
    <name type="scientific">Teredinibacter turnerae (strain ATCC 39867 / T7901)</name>
    <dbReference type="NCBI Taxonomy" id="377629"/>
    <lineage>
        <taxon>Bacteria</taxon>
        <taxon>Pseudomonadati</taxon>
        <taxon>Pseudomonadota</taxon>
        <taxon>Gammaproteobacteria</taxon>
        <taxon>Cellvibrionales</taxon>
        <taxon>Cellvibrionaceae</taxon>
        <taxon>Teredinibacter</taxon>
    </lineage>
</organism>
<dbReference type="GO" id="GO:0071732">
    <property type="term" value="P:cellular response to nitric oxide"/>
    <property type="evidence" value="ECO:0007669"/>
    <property type="project" value="UniProtKB-ARBA"/>
</dbReference>
<evidence type="ECO:0000259" key="6">
    <source>
        <dbReference type="PROSITE" id="PS50887"/>
    </source>
</evidence>
<evidence type="ECO:0000313" key="8">
    <source>
        <dbReference type="Proteomes" id="UP000009080"/>
    </source>
</evidence>
<dbReference type="HOGENOM" id="CLU_000445_70_50_6"/>
<reference evidence="7 8" key="1">
    <citation type="journal article" date="2009" name="PLoS ONE">
        <title>The complete genome of Teredinibacter turnerae T7901: an intracellular endosymbiont of marine wood-boring bivalves (shipworms).</title>
        <authorList>
            <person name="Yang J.C."/>
            <person name="Madupu R."/>
            <person name="Durkin A.S."/>
            <person name="Ekborg N.A."/>
            <person name="Pedamallu C.S."/>
            <person name="Hostetler J.B."/>
            <person name="Radune D."/>
            <person name="Toms B.S."/>
            <person name="Henrissat B."/>
            <person name="Coutinho P.M."/>
            <person name="Schwarz S."/>
            <person name="Field L."/>
            <person name="Trindade-Silva A.E."/>
            <person name="Soares C.A.G."/>
            <person name="Elshahawi S."/>
            <person name="Hanora A."/>
            <person name="Schmidt E.W."/>
            <person name="Haygood M.G."/>
            <person name="Posfai J."/>
            <person name="Benner J."/>
            <person name="Madinger C."/>
            <person name="Nove J."/>
            <person name="Anton B."/>
            <person name="Chaudhary K."/>
            <person name="Foster J."/>
            <person name="Holman A."/>
            <person name="Kumar S."/>
            <person name="Lessard P.A."/>
            <person name="Luyten Y.A."/>
            <person name="Slatko B."/>
            <person name="Wood N."/>
            <person name="Wu B."/>
            <person name="Teplitski M."/>
            <person name="Mougous J.D."/>
            <person name="Ward N."/>
            <person name="Eisen J.A."/>
            <person name="Badger J.H."/>
            <person name="Distel D.L."/>
        </authorList>
    </citation>
    <scope>NUCLEOTIDE SEQUENCE [LARGE SCALE GENOMIC DNA]</scope>
    <source>
        <strain evidence="8">ATCC 39867 / T7901</strain>
    </source>
</reference>
<evidence type="ECO:0000256" key="1">
    <source>
        <dbReference type="ARBA" id="ARBA00001946"/>
    </source>
</evidence>
<dbReference type="InterPro" id="IPR035919">
    <property type="entry name" value="EAL_sf"/>
</dbReference>
<sequence>MEKSVTSVSCQVAVTTAEIRTYFGLLLEHIPVLASVVTPTGDVLFASRHHALLFDVSNNINELTEESELYPASARARLQQLQSTSAMECEWELTAKHKDGSTHLYKMRRTRIACHRLLPGYAGEPEIQASSDDVIYTVGVDITEDELAESVLRDHKSHLNFAIFHDPLTGLANRSLFYDRVNKSIARAKRTKSSLALMLLDLDRFKNVNDSLGHEAGDRYLKAVAQHLVDELRDTDTVARLGGDEFVVVLENVTCSESIEAIANKLLGCLQQPVVIQGHPISCTASIGISVFPHDGDSIDQLLKHADTAMYRAKAAGKNRAQFYVSAMSDSAVNYLLLENDLRRALEQNELRVFYQPQVDLNTGRITGLEALVRWQHKDRGLMSPVHFIPLAEETGLIEPLGAWVLEQACARFQHWLAAGIDLCKVAVNLSTRQFRQEGFEHTVAQVLRKTGLPAQCLELEITESSAMENAANTINMLNCLSDMGLSLAIDDFGTGYSSLAYLQRFPIQKLKIDRSFITNVDRDDQEAAIAKSIIDLAHNMSLEVIAEGVERASQCQWLGERGCDQVQGYFYSKPLSEEALMNLVSDSERVICDASGVRLLSQPLAKH</sequence>
<dbReference type="GO" id="GO:0071111">
    <property type="term" value="F:cyclic-guanylate-specific phosphodiesterase activity"/>
    <property type="evidence" value="ECO:0007669"/>
    <property type="project" value="UniProtKB-EC"/>
</dbReference>
<keyword evidence="3" id="KW-0973">c-di-GMP</keyword>
<evidence type="ECO:0000256" key="2">
    <source>
        <dbReference type="ARBA" id="ARBA00012282"/>
    </source>
</evidence>
<dbReference type="InterPro" id="IPR001633">
    <property type="entry name" value="EAL_dom"/>
</dbReference>
<dbReference type="PROSITE" id="PS50887">
    <property type="entry name" value="GGDEF"/>
    <property type="match status" value="1"/>
</dbReference>
<dbReference type="Gene3D" id="3.20.20.450">
    <property type="entry name" value="EAL domain"/>
    <property type="match status" value="1"/>
</dbReference>
<protein>
    <recommendedName>
        <fullName evidence="2">cyclic-guanylate-specific phosphodiesterase</fullName>
        <ecNumber evidence="2">3.1.4.52</ecNumber>
    </recommendedName>
</protein>
<evidence type="ECO:0000313" key="7">
    <source>
        <dbReference type="EMBL" id="ACR14473.1"/>
    </source>
</evidence>
<dbReference type="FunFam" id="3.30.70.270:FF:000001">
    <property type="entry name" value="Diguanylate cyclase domain protein"/>
    <property type="match status" value="1"/>
</dbReference>
<dbReference type="SUPFAM" id="SSF55073">
    <property type="entry name" value="Nucleotide cyclase"/>
    <property type="match status" value="1"/>
</dbReference>
<dbReference type="CDD" id="cd01948">
    <property type="entry name" value="EAL"/>
    <property type="match status" value="1"/>
</dbReference>
<proteinExistence type="predicted"/>